<reference evidence="2" key="1">
    <citation type="submission" date="2017-09" db="EMBL/GenBank/DDBJ databases">
        <title>Bacterial strain isolated from the female urinary microbiota.</title>
        <authorList>
            <person name="Thomas-White K."/>
            <person name="Kumar N."/>
            <person name="Forster S."/>
            <person name="Putonti C."/>
            <person name="Lawley T."/>
            <person name="Wolfe A.J."/>
        </authorList>
    </citation>
    <scope>NUCLEOTIDE SEQUENCE [LARGE SCALE GENOMIC DNA]</scope>
    <source>
        <strain evidence="2">UMB0959</strain>
    </source>
</reference>
<dbReference type="GO" id="GO:0000287">
    <property type="term" value="F:magnesium ion binding"/>
    <property type="evidence" value="ECO:0007669"/>
    <property type="project" value="TreeGrafter"/>
</dbReference>
<keyword evidence="1" id="KW-0378">Hydrolase</keyword>
<evidence type="ECO:0000313" key="2">
    <source>
        <dbReference type="Proteomes" id="UP000243626"/>
    </source>
</evidence>
<dbReference type="GO" id="GO:0016791">
    <property type="term" value="F:phosphatase activity"/>
    <property type="evidence" value="ECO:0007669"/>
    <property type="project" value="UniProtKB-ARBA"/>
</dbReference>
<dbReference type="RefSeq" id="WP_102167625.1">
    <property type="nucleotide sequence ID" value="NZ_CP136964.1"/>
</dbReference>
<keyword evidence="2" id="KW-1185">Reference proteome</keyword>
<accession>A0AAF1BQW4</accession>
<protein>
    <submittedName>
        <fullName evidence="1">Cof-type HAD-IIB family hydrolase</fullName>
    </submittedName>
</protein>
<reference evidence="1 2" key="2">
    <citation type="submission" date="2023-10" db="EMBL/GenBank/DDBJ databases">
        <authorList>
            <person name="Choi B."/>
        </authorList>
    </citation>
    <scope>NUCLEOTIDE SEQUENCE [LARGE SCALE GENOMIC DNA]</scope>
    <source>
        <strain evidence="1 2">UMB0959</strain>
    </source>
</reference>
<dbReference type="InterPro" id="IPR023214">
    <property type="entry name" value="HAD_sf"/>
</dbReference>
<dbReference type="PANTHER" id="PTHR10000:SF55">
    <property type="entry name" value="5-AMINO-6-(5-PHOSPHO-D-RIBITYLAMINO)URACIL PHOSPHATASE YCSE"/>
    <property type="match status" value="1"/>
</dbReference>
<dbReference type="Proteomes" id="UP000243626">
    <property type="component" value="Chromosome"/>
</dbReference>
<dbReference type="Gene3D" id="3.40.50.1000">
    <property type="entry name" value="HAD superfamily/HAD-like"/>
    <property type="match status" value="1"/>
</dbReference>
<dbReference type="SFLD" id="SFLDG01140">
    <property type="entry name" value="C2.B:_Phosphomannomutase_and_P"/>
    <property type="match status" value="1"/>
</dbReference>
<organism evidence="1 2">
    <name type="scientific">Nosocomiicoccus massiliensis</name>
    <dbReference type="NCBI Taxonomy" id="1232430"/>
    <lineage>
        <taxon>Bacteria</taxon>
        <taxon>Bacillati</taxon>
        <taxon>Bacillota</taxon>
        <taxon>Bacilli</taxon>
        <taxon>Bacillales</taxon>
        <taxon>Staphylococcaceae</taxon>
        <taxon>Nosocomiicoccus</taxon>
    </lineage>
</organism>
<dbReference type="PROSITE" id="PS01229">
    <property type="entry name" value="COF_2"/>
    <property type="match status" value="1"/>
</dbReference>
<gene>
    <name evidence="1" type="ORF">CJ229_004855</name>
</gene>
<dbReference type="InterPro" id="IPR000150">
    <property type="entry name" value="Cof"/>
</dbReference>
<dbReference type="InterPro" id="IPR036412">
    <property type="entry name" value="HAD-like_sf"/>
</dbReference>
<dbReference type="InterPro" id="IPR006379">
    <property type="entry name" value="HAD-SF_hydro_IIB"/>
</dbReference>
<dbReference type="GO" id="GO:0005829">
    <property type="term" value="C:cytosol"/>
    <property type="evidence" value="ECO:0007669"/>
    <property type="project" value="TreeGrafter"/>
</dbReference>
<proteinExistence type="predicted"/>
<dbReference type="PANTHER" id="PTHR10000">
    <property type="entry name" value="PHOSPHOSERINE PHOSPHATASE"/>
    <property type="match status" value="1"/>
</dbReference>
<dbReference type="NCBIfam" id="TIGR00099">
    <property type="entry name" value="Cof-subfamily"/>
    <property type="match status" value="1"/>
</dbReference>
<dbReference type="Gene3D" id="3.30.1240.10">
    <property type="match status" value="1"/>
</dbReference>
<dbReference type="KEGG" id="nmy:CJ229_004855"/>
<evidence type="ECO:0000313" key="1">
    <source>
        <dbReference type="EMBL" id="WOS95438.1"/>
    </source>
</evidence>
<dbReference type="Pfam" id="PF08282">
    <property type="entry name" value="Hydrolase_3"/>
    <property type="match status" value="1"/>
</dbReference>
<dbReference type="SFLD" id="SFLDS00003">
    <property type="entry name" value="Haloacid_Dehalogenase"/>
    <property type="match status" value="1"/>
</dbReference>
<dbReference type="SUPFAM" id="SSF56784">
    <property type="entry name" value="HAD-like"/>
    <property type="match status" value="1"/>
</dbReference>
<sequence>MKAVAIDLDGTALTNDGKFSKRLEQAIQKMHDKGILIFIATGRSMKSLSSKLPKDLPVDGYVAASGVVVVAQGQVLRSSTFKKETIEEVISIAREQNVYYEVNTTNDGPFTFVQDKEYALEDLLHPPEEDVLAYETIGASRSITDSNQWVDTIDLTDVIKLYFFSNYKDKIKKFYNTLDQNSDNNTKYALYQTAVHNSEIMVPGVDKGTGLTVLAEHFNINLSDIHVFGDSMNDIPMFKVAGKSVAMKHAIEELKDLSDDKTEFTNAEEGLAQYFEAHYL</sequence>
<dbReference type="AlphaFoldDB" id="A0AAF1BQW4"/>
<dbReference type="EMBL" id="CP136964">
    <property type="protein sequence ID" value="WOS95438.1"/>
    <property type="molecule type" value="Genomic_DNA"/>
</dbReference>
<name>A0AAF1BQW4_9STAP</name>
<dbReference type="NCBIfam" id="TIGR01484">
    <property type="entry name" value="HAD-SF-IIB"/>
    <property type="match status" value="1"/>
</dbReference>